<keyword evidence="1" id="KW-1133">Transmembrane helix</keyword>
<organism evidence="2 3">
    <name type="scientific">Polaribacter ponticola</name>
    <dbReference type="NCBI Taxonomy" id="2978475"/>
    <lineage>
        <taxon>Bacteria</taxon>
        <taxon>Pseudomonadati</taxon>
        <taxon>Bacteroidota</taxon>
        <taxon>Flavobacteriia</taxon>
        <taxon>Flavobacteriales</taxon>
        <taxon>Flavobacteriaceae</taxon>
    </lineage>
</organism>
<keyword evidence="3" id="KW-1185">Reference proteome</keyword>
<gene>
    <name evidence="2" type="ORF">N5A56_006900</name>
</gene>
<proteinExistence type="predicted"/>
<dbReference type="EMBL" id="JAOSLC020000003">
    <property type="protein sequence ID" value="MDD7914166.1"/>
    <property type="molecule type" value="Genomic_DNA"/>
</dbReference>
<dbReference type="RefSeq" id="WP_274270289.1">
    <property type="nucleotide sequence ID" value="NZ_JAOSLC020000003.1"/>
</dbReference>
<protein>
    <submittedName>
        <fullName evidence="2">Uncharacterized protein</fullName>
    </submittedName>
</protein>
<evidence type="ECO:0000313" key="2">
    <source>
        <dbReference type="EMBL" id="MDD7914166.1"/>
    </source>
</evidence>
<sequence>MDFSGVIYQFPKEIKFLIIAFVCTLSIGFYSGISFVKSTTNANPTGIEQRYLGNEEDESATKMMFKKSEGEIMTTVHSHILSLSVVFFLIAIILSTTEINQKLKLFLMVEPFISLVLTFGGIYFLWKEIHWMKYIIMISGFLMTMSYTISIFIIFKQVLVSKKLAFI</sequence>
<comment type="caution">
    <text evidence="2">The sequence shown here is derived from an EMBL/GenBank/DDBJ whole genome shotgun (WGS) entry which is preliminary data.</text>
</comment>
<reference evidence="2" key="1">
    <citation type="submission" date="2023-02" db="EMBL/GenBank/DDBJ databases">
        <title>Polaribacter ponticola sp. nov., isolated from seawater.</title>
        <authorList>
            <person name="Baek J.H."/>
            <person name="Kim J.M."/>
            <person name="Choi D.G."/>
            <person name="Jeon C.O."/>
        </authorList>
    </citation>
    <scope>NUCLEOTIDE SEQUENCE</scope>
    <source>
        <strain evidence="2">MSW5</strain>
    </source>
</reference>
<keyword evidence="1" id="KW-0472">Membrane</keyword>
<dbReference type="Proteomes" id="UP001151478">
    <property type="component" value="Unassembled WGS sequence"/>
</dbReference>
<feature type="transmembrane region" description="Helical" evidence="1">
    <location>
        <begin position="105"/>
        <end position="126"/>
    </location>
</feature>
<feature type="transmembrane region" description="Helical" evidence="1">
    <location>
        <begin position="72"/>
        <end position="93"/>
    </location>
</feature>
<evidence type="ECO:0000313" key="3">
    <source>
        <dbReference type="Proteomes" id="UP001151478"/>
    </source>
</evidence>
<keyword evidence="1" id="KW-0812">Transmembrane</keyword>
<evidence type="ECO:0000256" key="1">
    <source>
        <dbReference type="SAM" id="Phobius"/>
    </source>
</evidence>
<name>A0ABT5S7T4_9FLAO</name>
<feature type="transmembrane region" description="Helical" evidence="1">
    <location>
        <begin position="16"/>
        <end position="36"/>
    </location>
</feature>
<feature type="transmembrane region" description="Helical" evidence="1">
    <location>
        <begin position="132"/>
        <end position="155"/>
    </location>
</feature>
<accession>A0ABT5S7T4</accession>